<dbReference type="AlphaFoldDB" id="A0A822ZH21"/>
<proteinExistence type="predicted"/>
<name>A0A822ZH21_NELNU</name>
<sequence length="54" mass="6382">MTLEIESEEVCKLTADSVQWTEDEEETFFSLMVEQVWANNRSTSSFNIEGWKYI</sequence>
<evidence type="ECO:0000313" key="2">
    <source>
        <dbReference type="Proteomes" id="UP000607653"/>
    </source>
</evidence>
<protein>
    <submittedName>
        <fullName evidence="1">Uncharacterized protein</fullName>
    </submittedName>
</protein>
<reference evidence="1 2" key="1">
    <citation type="journal article" date="2020" name="Mol. Biol. Evol.">
        <title>Distinct Expression and Methylation Patterns for Genes with Different Fates following a Single Whole-Genome Duplication in Flowering Plants.</title>
        <authorList>
            <person name="Shi T."/>
            <person name="Rahmani R.S."/>
            <person name="Gugger P.F."/>
            <person name="Wang M."/>
            <person name="Li H."/>
            <person name="Zhang Y."/>
            <person name="Li Z."/>
            <person name="Wang Q."/>
            <person name="Van de Peer Y."/>
            <person name="Marchal K."/>
            <person name="Chen J."/>
        </authorList>
    </citation>
    <scope>NUCLEOTIDE SEQUENCE [LARGE SCALE GENOMIC DNA]</scope>
    <source>
        <tissue evidence="1">Leaf</tissue>
    </source>
</reference>
<comment type="caution">
    <text evidence="1">The sequence shown here is derived from an EMBL/GenBank/DDBJ whole genome shotgun (WGS) entry which is preliminary data.</text>
</comment>
<dbReference type="EMBL" id="DUZY01000006">
    <property type="protein sequence ID" value="DAD42326.1"/>
    <property type="molecule type" value="Genomic_DNA"/>
</dbReference>
<organism evidence="1 2">
    <name type="scientific">Nelumbo nucifera</name>
    <name type="common">Sacred lotus</name>
    <dbReference type="NCBI Taxonomy" id="4432"/>
    <lineage>
        <taxon>Eukaryota</taxon>
        <taxon>Viridiplantae</taxon>
        <taxon>Streptophyta</taxon>
        <taxon>Embryophyta</taxon>
        <taxon>Tracheophyta</taxon>
        <taxon>Spermatophyta</taxon>
        <taxon>Magnoliopsida</taxon>
        <taxon>Proteales</taxon>
        <taxon>Nelumbonaceae</taxon>
        <taxon>Nelumbo</taxon>
    </lineage>
</organism>
<gene>
    <name evidence="1" type="ORF">HUJ06_000556</name>
</gene>
<dbReference type="Proteomes" id="UP000607653">
    <property type="component" value="Unassembled WGS sequence"/>
</dbReference>
<accession>A0A822ZH21</accession>
<evidence type="ECO:0000313" key="1">
    <source>
        <dbReference type="EMBL" id="DAD42326.1"/>
    </source>
</evidence>
<keyword evidence="2" id="KW-1185">Reference proteome</keyword>